<sequence>MNILIKLFLISISVNFSLTLPFKSANKEDFDIANKTIEARECSTANGKIKGKNSAPLSLWDVDTNLMKKVKRQNPRRKRFNLNEPLKKTRKDLKKSNIKEVKLKARKDKKEKRSFDAMSMVCSKTDTGVRCLNNNTQILFNPPGISEDVIKEGVRVLMTNGAFDFKGESKKKARACEERTTCSTAPPAPTTCEETETPNGCIVTEEYTPPVTTEASCHKKLADLLTECFETTTCKPTPTGCNAHIHLRENAKMKKRESFGPNMFLECLALDGENGPLFSCRWKKKSETG</sequence>
<gene>
    <name evidence="2" type="ORF">g.4500</name>
</gene>
<protein>
    <recommendedName>
        <fullName evidence="3">Secreted protein</fullName>
    </recommendedName>
</protein>
<evidence type="ECO:0008006" key="3">
    <source>
        <dbReference type="Google" id="ProtNLM"/>
    </source>
</evidence>
<keyword evidence="1" id="KW-0732">Signal</keyword>
<feature type="chain" id="PRO_5008581996" description="Secreted protein" evidence="1">
    <location>
        <begin position="20"/>
        <end position="289"/>
    </location>
</feature>
<name>A0A1B6E7F6_9HEMI</name>
<feature type="signal peptide" evidence="1">
    <location>
        <begin position="1"/>
        <end position="19"/>
    </location>
</feature>
<evidence type="ECO:0000256" key="1">
    <source>
        <dbReference type="SAM" id="SignalP"/>
    </source>
</evidence>
<organism evidence="2">
    <name type="scientific">Clastoptera arizonana</name>
    <name type="common">Arizona spittle bug</name>
    <dbReference type="NCBI Taxonomy" id="38151"/>
    <lineage>
        <taxon>Eukaryota</taxon>
        <taxon>Metazoa</taxon>
        <taxon>Ecdysozoa</taxon>
        <taxon>Arthropoda</taxon>
        <taxon>Hexapoda</taxon>
        <taxon>Insecta</taxon>
        <taxon>Pterygota</taxon>
        <taxon>Neoptera</taxon>
        <taxon>Paraneoptera</taxon>
        <taxon>Hemiptera</taxon>
        <taxon>Auchenorrhyncha</taxon>
        <taxon>Cercopoidea</taxon>
        <taxon>Clastopteridae</taxon>
        <taxon>Clastoptera</taxon>
    </lineage>
</organism>
<accession>A0A1B6E7F6</accession>
<reference evidence="2" key="1">
    <citation type="submission" date="2015-12" db="EMBL/GenBank/DDBJ databases">
        <title>De novo transcriptome assembly of four potential Pierce s Disease insect vectors from Arizona vineyards.</title>
        <authorList>
            <person name="Tassone E.E."/>
        </authorList>
    </citation>
    <scope>NUCLEOTIDE SEQUENCE</scope>
</reference>
<proteinExistence type="predicted"/>
<dbReference type="EMBL" id="GEDC01003452">
    <property type="protein sequence ID" value="JAS33846.1"/>
    <property type="molecule type" value="Transcribed_RNA"/>
</dbReference>
<evidence type="ECO:0000313" key="2">
    <source>
        <dbReference type="EMBL" id="JAS33846.1"/>
    </source>
</evidence>
<dbReference type="AlphaFoldDB" id="A0A1B6E7F6"/>